<reference evidence="1" key="1">
    <citation type="journal article" date="2012" name="Nature">
        <title>The oyster genome reveals stress adaptation and complexity of shell formation.</title>
        <authorList>
            <person name="Zhang G."/>
            <person name="Fang X."/>
            <person name="Guo X."/>
            <person name="Li L."/>
            <person name="Luo R."/>
            <person name="Xu F."/>
            <person name="Yang P."/>
            <person name="Zhang L."/>
            <person name="Wang X."/>
            <person name="Qi H."/>
            <person name="Xiong Z."/>
            <person name="Que H."/>
            <person name="Xie Y."/>
            <person name="Holland P.W."/>
            <person name="Paps J."/>
            <person name="Zhu Y."/>
            <person name="Wu F."/>
            <person name="Chen Y."/>
            <person name="Wang J."/>
            <person name="Peng C."/>
            <person name="Meng J."/>
            <person name="Yang L."/>
            <person name="Liu J."/>
            <person name="Wen B."/>
            <person name="Zhang N."/>
            <person name="Huang Z."/>
            <person name="Zhu Q."/>
            <person name="Feng Y."/>
            <person name="Mount A."/>
            <person name="Hedgecock D."/>
            <person name="Xu Z."/>
            <person name="Liu Y."/>
            <person name="Domazet-Loso T."/>
            <person name="Du Y."/>
            <person name="Sun X."/>
            <person name="Zhang S."/>
            <person name="Liu B."/>
            <person name="Cheng P."/>
            <person name="Jiang X."/>
            <person name="Li J."/>
            <person name="Fan D."/>
            <person name="Wang W."/>
            <person name="Fu W."/>
            <person name="Wang T."/>
            <person name="Wang B."/>
            <person name="Zhang J."/>
            <person name="Peng Z."/>
            <person name="Li Y."/>
            <person name="Li N."/>
            <person name="Wang J."/>
            <person name="Chen M."/>
            <person name="He Y."/>
            <person name="Tan F."/>
            <person name="Song X."/>
            <person name="Zheng Q."/>
            <person name="Huang R."/>
            <person name="Yang H."/>
            <person name="Du X."/>
            <person name="Chen L."/>
            <person name="Yang M."/>
            <person name="Gaffney P.M."/>
            <person name="Wang S."/>
            <person name="Luo L."/>
            <person name="She Z."/>
            <person name="Ming Y."/>
            <person name="Huang W."/>
            <person name="Zhang S."/>
            <person name="Huang B."/>
            <person name="Zhang Y."/>
            <person name="Qu T."/>
            <person name="Ni P."/>
            <person name="Miao G."/>
            <person name="Wang J."/>
            <person name="Wang Q."/>
            <person name="Steinberg C.E."/>
            <person name="Wang H."/>
            <person name="Li N."/>
            <person name="Qian L."/>
            <person name="Zhang G."/>
            <person name="Li Y."/>
            <person name="Yang H."/>
            <person name="Liu X."/>
            <person name="Wang J."/>
            <person name="Yin Y."/>
            <person name="Wang J."/>
        </authorList>
    </citation>
    <scope>NUCLEOTIDE SEQUENCE [LARGE SCALE GENOMIC DNA]</scope>
    <source>
        <strain evidence="1">05x7-T-G4-1.051#20</strain>
    </source>
</reference>
<dbReference type="PANTHER" id="PTHR28498:SF1">
    <property type="entry name" value="ZINC FINGER SWIM DOMAIN-CONTAINING PROTEIN 7"/>
    <property type="match status" value="1"/>
</dbReference>
<proteinExistence type="predicted"/>
<dbReference type="GO" id="GO:0000724">
    <property type="term" value="P:double-strand break repair via homologous recombination"/>
    <property type="evidence" value="ECO:0007669"/>
    <property type="project" value="TreeGrafter"/>
</dbReference>
<gene>
    <name evidence="1" type="ORF">CGI_10008471</name>
</gene>
<evidence type="ECO:0000313" key="1">
    <source>
        <dbReference type="EMBL" id="EKC19439.1"/>
    </source>
</evidence>
<dbReference type="GO" id="GO:0008270">
    <property type="term" value="F:zinc ion binding"/>
    <property type="evidence" value="ECO:0007669"/>
    <property type="project" value="InterPro"/>
</dbReference>
<dbReference type="InterPro" id="IPR007527">
    <property type="entry name" value="Znf_SWIM"/>
</dbReference>
<dbReference type="InParanoid" id="K1PKP6"/>
<organism evidence="1">
    <name type="scientific">Magallana gigas</name>
    <name type="common">Pacific oyster</name>
    <name type="synonym">Crassostrea gigas</name>
    <dbReference type="NCBI Taxonomy" id="29159"/>
    <lineage>
        <taxon>Eukaryota</taxon>
        <taxon>Metazoa</taxon>
        <taxon>Spiralia</taxon>
        <taxon>Lophotrochozoa</taxon>
        <taxon>Mollusca</taxon>
        <taxon>Bivalvia</taxon>
        <taxon>Autobranchia</taxon>
        <taxon>Pteriomorphia</taxon>
        <taxon>Ostreida</taxon>
        <taxon>Ostreoidea</taxon>
        <taxon>Ostreidae</taxon>
        <taxon>Magallana</taxon>
    </lineage>
</organism>
<dbReference type="HOGENOM" id="CLU_132858_0_1_1"/>
<dbReference type="GO" id="GO:0097196">
    <property type="term" value="C:Shu complex"/>
    <property type="evidence" value="ECO:0007669"/>
    <property type="project" value="TreeGrafter"/>
</dbReference>
<sequence length="143" mass="16221">MLISKFIVYDSKSHDKKVFLTQKRRSSEFPLYACLYSVDRLNFVFQAPLLPALDIIDNRNVMTISCPSGRKVYQVIGTSGTPYICLPSGSYCSCPAYRYSVLLKDDHLMCKHVLAIKLAEAMDLSKSQQVTDLEMTNLIKNLE</sequence>
<name>K1PKP6_MAGGI</name>
<dbReference type="EMBL" id="JH816769">
    <property type="protein sequence ID" value="EKC19439.1"/>
    <property type="molecule type" value="Genomic_DNA"/>
</dbReference>
<protein>
    <submittedName>
        <fullName evidence="1">Zinc finger SWIM domain-containing protein 7</fullName>
    </submittedName>
</protein>
<accession>K1PKP6</accession>
<dbReference type="AlphaFoldDB" id="K1PKP6"/>
<dbReference type="Pfam" id="PF04434">
    <property type="entry name" value="SWIM"/>
    <property type="match status" value="1"/>
</dbReference>
<dbReference type="PANTHER" id="PTHR28498">
    <property type="entry name" value="ZINC FINGER SWIM DOMAIN-CONTAINING PROTEIN 7"/>
    <property type="match status" value="1"/>
</dbReference>
<dbReference type="PROSITE" id="PS50966">
    <property type="entry name" value="ZF_SWIM"/>
    <property type="match status" value="1"/>
</dbReference>